<dbReference type="EMBL" id="MFKF01000322">
    <property type="protein sequence ID" value="OGG46353.1"/>
    <property type="molecule type" value="Genomic_DNA"/>
</dbReference>
<gene>
    <name evidence="1" type="ORF">A3F84_13505</name>
</gene>
<evidence type="ECO:0000313" key="2">
    <source>
        <dbReference type="Proteomes" id="UP000178606"/>
    </source>
</evidence>
<reference evidence="1 2" key="1">
    <citation type="journal article" date="2016" name="Nat. Commun.">
        <title>Thousands of microbial genomes shed light on interconnected biogeochemical processes in an aquifer system.</title>
        <authorList>
            <person name="Anantharaman K."/>
            <person name="Brown C.T."/>
            <person name="Hug L.A."/>
            <person name="Sharon I."/>
            <person name="Castelle C.J."/>
            <person name="Probst A.J."/>
            <person name="Thomas B.C."/>
            <person name="Singh A."/>
            <person name="Wilkins M.J."/>
            <person name="Karaoz U."/>
            <person name="Brodie E.L."/>
            <person name="Williams K.H."/>
            <person name="Hubbard S.S."/>
            <person name="Banfield J.F."/>
        </authorList>
    </citation>
    <scope>NUCLEOTIDE SEQUENCE [LARGE SCALE GENOMIC DNA]</scope>
    <source>
        <strain evidence="2">RIFCSPLOWO2_12_FULL_64_10</strain>
    </source>
</reference>
<comment type="caution">
    <text evidence="1">The sequence shown here is derived from an EMBL/GenBank/DDBJ whole genome shotgun (WGS) entry which is preliminary data.</text>
</comment>
<accession>A0A1F6CAZ6</accession>
<evidence type="ECO:0000313" key="1">
    <source>
        <dbReference type="EMBL" id="OGG46353.1"/>
    </source>
</evidence>
<dbReference type="Proteomes" id="UP000178606">
    <property type="component" value="Unassembled WGS sequence"/>
</dbReference>
<dbReference type="AlphaFoldDB" id="A0A1F6CAZ6"/>
<name>A0A1F6CAZ6_HANXR</name>
<organism evidence="1 2">
    <name type="scientific">Handelsmanbacteria sp. (strain RIFCSPLOWO2_12_FULL_64_10)</name>
    <dbReference type="NCBI Taxonomy" id="1817868"/>
    <lineage>
        <taxon>Bacteria</taxon>
        <taxon>Candidatus Handelsmaniibacteriota</taxon>
    </lineage>
</organism>
<proteinExistence type="predicted"/>
<protein>
    <submittedName>
        <fullName evidence="1">Uncharacterized protein</fullName>
    </submittedName>
</protein>
<sequence>MAQPDIVFKHGRCSAAVFSKEITRGEKTFQAKSVSFQKRYLDKNGEWQTSSYLDVNDIPKAVLVLNKAYDYMTSSNGHRDAEEDEQ</sequence>